<dbReference type="Proteomes" id="UP000324897">
    <property type="component" value="Chromosome 1"/>
</dbReference>
<feature type="transmembrane region" description="Helical" evidence="3">
    <location>
        <begin position="111"/>
        <end position="129"/>
    </location>
</feature>
<gene>
    <name evidence="4" type="ORF">EJB05_24202</name>
</gene>
<organism evidence="4 5">
    <name type="scientific">Eragrostis curvula</name>
    <name type="common">weeping love grass</name>
    <dbReference type="NCBI Taxonomy" id="38414"/>
    <lineage>
        <taxon>Eukaryota</taxon>
        <taxon>Viridiplantae</taxon>
        <taxon>Streptophyta</taxon>
        <taxon>Embryophyta</taxon>
        <taxon>Tracheophyta</taxon>
        <taxon>Spermatophyta</taxon>
        <taxon>Magnoliopsida</taxon>
        <taxon>Liliopsida</taxon>
        <taxon>Poales</taxon>
        <taxon>Poaceae</taxon>
        <taxon>PACMAD clade</taxon>
        <taxon>Chloridoideae</taxon>
        <taxon>Eragrostideae</taxon>
        <taxon>Eragrostidinae</taxon>
        <taxon>Eragrostis</taxon>
    </lineage>
</organism>
<comment type="similarity">
    <text evidence="1">Belongs to the multi antimicrobial extrusion (MATE) (TC 2.A.66.1) family.</text>
</comment>
<evidence type="ECO:0000256" key="1">
    <source>
        <dbReference type="ARBA" id="ARBA00010199"/>
    </source>
</evidence>
<keyword evidence="5" id="KW-1185">Reference proteome</keyword>
<evidence type="ECO:0000313" key="4">
    <source>
        <dbReference type="EMBL" id="TVU32471.1"/>
    </source>
</evidence>
<feature type="compositionally biased region" description="Basic and acidic residues" evidence="2">
    <location>
        <begin position="12"/>
        <end position="22"/>
    </location>
</feature>
<evidence type="ECO:0008006" key="6">
    <source>
        <dbReference type="Google" id="ProtNLM"/>
    </source>
</evidence>
<evidence type="ECO:0000256" key="2">
    <source>
        <dbReference type="SAM" id="MobiDB-lite"/>
    </source>
</evidence>
<feature type="transmembrane region" description="Helical" evidence="3">
    <location>
        <begin position="203"/>
        <end position="222"/>
    </location>
</feature>
<proteinExistence type="inferred from homology"/>
<dbReference type="OrthoDB" id="2126698at2759"/>
<feature type="transmembrane region" description="Helical" evidence="3">
    <location>
        <begin position="31"/>
        <end position="55"/>
    </location>
</feature>
<sequence>MEAPLLTANGSEKQHEGDEENSVRSEVMKQLYLAGPLVSGYLLVNVLQVISLIFFGHLGKLQFAGASVATAFTNITGFSVLAGMATSLETLCGQAFGAGQYHQVGLYKQRAMVVLAMMSVPLAAVWTFTSEILAWCGQDPEIAAEAGRYIRWLVFGQLQCHVRFLQAQSLVVPVMLSSAAAAVSHPVVCWILVFGLGLGSRGVALGNAVAYLVNLSVLALYVRLSPSCEATWTGFSSDALRGIPSFLKLAVSSALML</sequence>
<dbReference type="GO" id="GO:0042910">
    <property type="term" value="F:xenobiotic transmembrane transporter activity"/>
    <property type="evidence" value="ECO:0007669"/>
    <property type="project" value="InterPro"/>
</dbReference>
<feature type="non-terminal residue" evidence="4">
    <location>
        <position position="257"/>
    </location>
</feature>
<keyword evidence="3" id="KW-0812">Transmembrane</keyword>
<protein>
    <recommendedName>
        <fullName evidence="6">Protein DETOXIFICATION</fullName>
    </recommendedName>
</protein>
<keyword evidence="3" id="KW-0472">Membrane</keyword>
<reference evidence="4 5" key="1">
    <citation type="journal article" date="2019" name="Sci. Rep.">
        <title>A high-quality genome of Eragrostis curvula grass provides insights into Poaceae evolution and supports new strategies to enhance forage quality.</title>
        <authorList>
            <person name="Carballo J."/>
            <person name="Santos B.A.C.M."/>
            <person name="Zappacosta D."/>
            <person name="Garbus I."/>
            <person name="Selva J.P."/>
            <person name="Gallo C.A."/>
            <person name="Diaz A."/>
            <person name="Albertini E."/>
            <person name="Caccamo M."/>
            <person name="Echenique V."/>
        </authorList>
    </citation>
    <scope>NUCLEOTIDE SEQUENCE [LARGE SCALE GENOMIC DNA]</scope>
    <source>
        <strain evidence="5">cv. Victoria</strain>
        <tissue evidence="4">Leaf</tissue>
    </source>
</reference>
<name>A0A5J9VAG5_9POAL</name>
<dbReference type="GO" id="GO:0016020">
    <property type="term" value="C:membrane"/>
    <property type="evidence" value="ECO:0007669"/>
    <property type="project" value="InterPro"/>
</dbReference>
<accession>A0A5J9VAG5</accession>
<evidence type="ECO:0000256" key="3">
    <source>
        <dbReference type="SAM" id="Phobius"/>
    </source>
</evidence>
<dbReference type="GO" id="GO:0015297">
    <property type="term" value="F:antiporter activity"/>
    <property type="evidence" value="ECO:0007669"/>
    <property type="project" value="InterPro"/>
</dbReference>
<dbReference type="Gramene" id="TVU32471">
    <property type="protein sequence ID" value="TVU32471"/>
    <property type="gene ID" value="EJB05_24202"/>
</dbReference>
<dbReference type="Pfam" id="PF01554">
    <property type="entry name" value="MatE"/>
    <property type="match status" value="1"/>
</dbReference>
<dbReference type="InterPro" id="IPR002528">
    <property type="entry name" value="MATE_fam"/>
</dbReference>
<feature type="non-terminal residue" evidence="4">
    <location>
        <position position="1"/>
    </location>
</feature>
<dbReference type="AlphaFoldDB" id="A0A5J9VAG5"/>
<feature type="transmembrane region" description="Helical" evidence="3">
    <location>
        <begin position="174"/>
        <end position="196"/>
    </location>
</feature>
<feature type="region of interest" description="Disordered" evidence="2">
    <location>
        <begin position="1"/>
        <end position="22"/>
    </location>
</feature>
<dbReference type="PANTHER" id="PTHR11206">
    <property type="entry name" value="MULTIDRUG RESISTANCE PROTEIN"/>
    <property type="match status" value="1"/>
</dbReference>
<dbReference type="EMBL" id="RWGY01000011">
    <property type="protein sequence ID" value="TVU32471.1"/>
    <property type="molecule type" value="Genomic_DNA"/>
</dbReference>
<feature type="transmembrane region" description="Helical" evidence="3">
    <location>
        <begin position="75"/>
        <end position="99"/>
    </location>
</feature>
<keyword evidence="3" id="KW-1133">Transmembrane helix</keyword>
<comment type="caution">
    <text evidence="4">The sequence shown here is derived from an EMBL/GenBank/DDBJ whole genome shotgun (WGS) entry which is preliminary data.</text>
</comment>
<evidence type="ECO:0000313" key="5">
    <source>
        <dbReference type="Proteomes" id="UP000324897"/>
    </source>
</evidence>